<dbReference type="Proteomes" id="UP001364224">
    <property type="component" value="Unassembled WGS sequence"/>
</dbReference>
<dbReference type="InterPro" id="IPR001647">
    <property type="entry name" value="HTH_TetR"/>
</dbReference>
<dbReference type="PANTHER" id="PTHR43479:SF7">
    <property type="entry name" value="TETR-FAMILY TRANSCRIPTIONAL REGULATOR"/>
    <property type="match status" value="1"/>
</dbReference>
<dbReference type="SUPFAM" id="SSF46689">
    <property type="entry name" value="Homeodomain-like"/>
    <property type="match status" value="1"/>
</dbReference>
<dbReference type="Gene3D" id="1.10.357.10">
    <property type="entry name" value="Tetracycline Repressor, domain 2"/>
    <property type="match status" value="1"/>
</dbReference>
<dbReference type="InterPro" id="IPR009057">
    <property type="entry name" value="Homeodomain-like_sf"/>
</dbReference>
<accession>A0ABU8BJJ5</accession>
<sequence>MEEIDRRVARTRRALHEALIRLIMRKGFDALTVQEIIDEADIGRATFYAHYRSKDALLRGGFERLRSELKAARQAPRHGGERDQPLTFSLAMFEHACAYRDVYRAMLGGQGSIIAVNEIRRALSELVKEELPTLGDDGAVPRELMLQFVVGTFLTTLIWCLEKRSKLAPSEANAIFRHLVMQGIGRAIVSDGRQR</sequence>
<comment type="caution">
    <text evidence="4">The sequence shown here is derived from an EMBL/GenBank/DDBJ whole genome shotgun (WGS) entry which is preliminary data.</text>
</comment>
<name>A0ABU8BJJ5_9BRAD</name>
<dbReference type="EMBL" id="JAZHRV010000001">
    <property type="protein sequence ID" value="MEH2558703.1"/>
    <property type="molecule type" value="Genomic_DNA"/>
</dbReference>
<evidence type="ECO:0000256" key="2">
    <source>
        <dbReference type="PROSITE-ProRule" id="PRU00335"/>
    </source>
</evidence>
<evidence type="ECO:0000259" key="3">
    <source>
        <dbReference type="PROSITE" id="PS50977"/>
    </source>
</evidence>
<evidence type="ECO:0000256" key="1">
    <source>
        <dbReference type="ARBA" id="ARBA00023125"/>
    </source>
</evidence>
<protein>
    <submittedName>
        <fullName evidence="4">AcrR family transcriptional regulator</fullName>
    </submittedName>
</protein>
<organism evidence="4 5">
    <name type="scientific">Bradyrhizobium algeriense</name>
    <dbReference type="NCBI Taxonomy" id="634784"/>
    <lineage>
        <taxon>Bacteria</taxon>
        <taxon>Pseudomonadati</taxon>
        <taxon>Pseudomonadota</taxon>
        <taxon>Alphaproteobacteria</taxon>
        <taxon>Hyphomicrobiales</taxon>
        <taxon>Nitrobacteraceae</taxon>
        <taxon>Bradyrhizobium</taxon>
    </lineage>
</organism>
<gene>
    <name evidence="4" type="ORF">V1286_006232</name>
</gene>
<keyword evidence="1 2" id="KW-0238">DNA-binding</keyword>
<dbReference type="PANTHER" id="PTHR43479">
    <property type="entry name" value="ACREF/ENVCD OPERON REPRESSOR-RELATED"/>
    <property type="match status" value="1"/>
</dbReference>
<dbReference type="PROSITE" id="PS50977">
    <property type="entry name" value="HTH_TETR_2"/>
    <property type="match status" value="1"/>
</dbReference>
<evidence type="ECO:0000313" key="5">
    <source>
        <dbReference type="Proteomes" id="UP001364224"/>
    </source>
</evidence>
<feature type="DNA-binding region" description="H-T-H motif" evidence="2">
    <location>
        <begin position="32"/>
        <end position="51"/>
    </location>
</feature>
<proteinExistence type="predicted"/>
<reference evidence="4 5" key="1">
    <citation type="submission" date="2024-02" db="EMBL/GenBank/DDBJ databases">
        <title>Adaptive strategies in a cosmopolitan and abundant soil bacterium.</title>
        <authorList>
            <person name="Carini P."/>
        </authorList>
    </citation>
    <scope>NUCLEOTIDE SEQUENCE [LARGE SCALE GENOMIC DNA]</scope>
    <source>
        <strain evidence="4 5">AZCC 1608</strain>
    </source>
</reference>
<dbReference type="Pfam" id="PF00440">
    <property type="entry name" value="TetR_N"/>
    <property type="match status" value="1"/>
</dbReference>
<keyword evidence="5" id="KW-1185">Reference proteome</keyword>
<dbReference type="RefSeq" id="WP_334485935.1">
    <property type="nucleotide sequence ID" value="NZ_JAZHRV010000001.1"/>
</dbReference>
<evidence type="ECO:0000313" key="4">
    <source>
        <dbReference type="EMBL" id="MEH2558703.1"/>
    </source>
</evidence>
<dbReference type="InterPro" id="IPR050624">
    <property type="entry name" value="HTH-type_Tx_Regulator"/>
</dbReference>
<feature type="domain" description="HTH tetR-type" evidence="3">
    <location>
        <begin position="9"/>
        <end position="69"/>
    </location>
</feature>